<accession>A0ABR2AHK8</accession>
<dbReference type="InterPro" id="IPR036389">
    <property type="entry name" value="RNase_III_sf"/>
</dbReference>
<dbReference type="SUPFAM" id="SSF69065">
    <property type="entry name" value="RNase III domain-like"/>
    <property type="match status" value="1"/>
</dbReference>
<sequence>MLVTTDEEKNVGKVTTPNKDENVHCKLKECLNENVGTDVAASIGIICEGSVNGVNCQELMEQTKEEPGLVLIKQWLPINVFNAKFNKKGIKTANEHCDMKLDDARVPKDLRGELFQASISGSASLSQLKLTEAEVTTRTVLAALSTEKCIELFSLEMIESIGDTFLEMIVDCHLFLLHDLLNDEQLTMRAHEFVVGDLIYLKTVDARRNMAPPIRIRFAGLAVIGQNLALNIAEKGFPISVYNRTTSKVNETVKRAKQE</sequence>
<dbReference type="InterPro" id="IPR006183">
    <property type="entry name" value="Pgluconate_DH"/>
</dbReference>
<dbReference type="Pfam" id="PF00121">
    <property type="entry name" value="TIM"/>
    <property type="match status" value="1"/>
</dbReference>
<dbReference type="PANTHER" id="PTHR11811">
    <property type="entry name" value="6-PHOSPHOGLUCONATE DEHYDROGENASE"/>
    <property type="match status" value="1"/>
</dbReference>
<dbReference type="Pfam" id="PF03446">
    <property type="entry name" value="NAD_binding_2"/>
    <property type="match status" value="1"/>
</dbReference>
<evidence type="ECO:0000313" key="2">
    <source>
        <dbReference type="Proteomes" id="UP001396334"/>
    </source>
</evidence>
<dbReference type="EMBL" id="JBBPBN010000248">
    <property type="protein sequence ID" value="KAK8492458.1"/>
    <property type="molecule type" value="Genomic_DNA"/>
</dbReference>
<dbReference type="InterPro" id="IPR036291">
    <property type="entry name" value="NAD(P)-bd_dom_sf"/>
</dbReference>
<organism evidence="1 2">
    <name type="scientific">Hibiscus sabdariffa</name>
    <name type="common">roselle</name>
    <dbReference type="NCBI Taxonomy" id="183260"/>
    <lineage>
        <taxon>Eukaryota</taxon>
        <taxon>Viridiplantae</taxon>
        <taxon>Streptophyta</taxon>
        <taxon>Embryophyta</taxon>
        <taxon>Tracheophyta</taxon>
        <taxon>Spermatophyta</taxon>
        <taxon>Magnoliopsida</taxon>
        <taxon>eudicotyledons</taxon>
        <taxon>Gunneridae</taxon>
        <taxon>Pentapetalae</taxon>
        <taxon>rosids</taxon>
        <taxon>malvids</taxon>
        <taxon>Malvales</taxon>
        <taxon>Malvaceae</taxon>
        <taxon>Malvoideae</taxon>
        <taxon>Hibiscus</taxon>
    </lineage>
</organism>
<dbReference type="InterPro" id="IPR006115">
    <property type="entry name" value="6PGDH_NADP-bd"/>
</dbReference>
<dbReference type="Gene3D" id="3.20.20.70">
    <property type="entry name" value="Aldolase class I"/>
    <property type="match status" value="1"/>
</dbReference>
<protein>
    <submittedName>
        <fullName evidence="1">Uncharacterized protein</fullName>
    </submittedName>
</protein>
<comment type="caution">
    <text evidence="1">The sequence shown here is derived from an EMBL/GenBank/DDBJ whole genome shotgun (WGS) entry which is preliminary data.</text>
</comment>
<reference evidence="1 2" key="1">
    <citation type="journal article" date="2024" name="G3 (Bethesda)">
        <title>Genome assembly of Hibiscus sabdariffa L. provides insights into metabolisms of medicinal natural products.</title>
        <authorList>
            <person name="Kim T."/>
        </authorList>
    </citation>
    <scope>NUCLEOTIDE SEQUENCE [LARGE SCALE GENOMIC DNA]</scope>
    <source>
        <strain evidence="1">TK-2024</strain>
        <tissue evidence="1">Old leaves</tissue>
    </source>
</reference>
<proteinExistence type="predicted"/>
<dbReference type="SUPFAM" id="SSF51735">
    <property type="entry name" value="NAD(P)-binding Rossmann-fold domains"/>
    <property type="match status" value="1"/>
</dbReference>
<dbReference type="Proteomes" id="UP001396334">
    <property type="component" value="Unassembled WGS sequence"/>
</dbReference>
<dbReference type="InterPro" id="IPR000652">
    <property type="entry name" value="Triosephosphate_isomerase"/>
</dbReference>
<name>A0ABR2AHK8_9ROSI</name>
<keyword evidence="2" id="KW-1185">Reference proteome</keyword>
<dbReference type="Gene3D" id="1.10.1520.10">
    <property type="entry name" value="Ribonuclease III domain"/>
    <property type="match status" value="1"/>
</dbReference>
<evidence type="ECO:0000313" key="1">
    <source>
        <dbReference type="EMBL" id="KAK8492458.1"/>
    </source>
</evidence>
<gene>
    <name evidence="1" type="ORF">V6N11_034869</name>
</gene>
<dbReference type="Gene3D" id="3.40.50.720">
    <property type="entry name" value="NAD(P)-binding Rossmann-like Domain"/>
    <property type="match status" value="1"/>
</dbReference>
<dbReference type="InterPro" id="IPR013785">
    <property type="entry name" value="Aldolase_TIM"/>
</dbReference>